<keyword evidence="5" id="KW-1185">Reference proteome</keyword>
<dbReference type="InterPro" id="IPR015797">
    <property type="entry name" value="NUDIX_hydrolase-like_dom_sf"/>
</dbReference>
<proteinExistence type="predicted"/>
<dbReference type="OrthoDB" id="9972248at2759"/>
<gene>
    <name evidence="2" type="ORF">B4U79_02945</name>
    <name evidence="3" type="ORF">B4U79_11220</name>
    <name evidence="4" type="ORF">B4U79_12143</name>
</gene>
<dbReference type="CDD" id="cd03670">
    <property type="entry name" value="NUDIX_ADPRase_Nudt9"/>
    <property type="match status" value="1"/>
</dbReference>
<dbReference type="PANTHER" id="PTHR13030">
    <property type="entry name" value="NUDIX HYDROLASE"/>
    <property type="match status" value="1"/>
</dbReference>
<comment type="caution">
    <text evidence="2">The sequence shown here is derived from an EMBL/GenBank/DDBJ whole genome shotgun (WGS) entry which is preliminary data.</text>
</comment>
<name>A0A3S3PQL0_9ACAR</name>
<evidence type="ECO:0000313" key="5">
    <source>
        <dbReference type="Proteomes" id="UP000285301"/>
    </source>
</evidence>
<dbReference type="PROSITE" id="PS51462">
    <property type="entry name" value="NUDIX"/>
    <property type="match status" value="1"/>
</dbReference>
<dbReference type="FunFam" id="3.90.79.10:FF:000021">
    <property type="entry name" value="ADP-ribose pyrophosphatase, mitochondrial isoform X1"/>
    <property type="match status" value="1"/>
</dbReference>
<accession>A0A3S3PQL0</accession>
<dbReference type="AlphaFoldDB" id="A0A3S3PQL0"/>
<dbReference type="GO" id="GO:0047631">
    <property type="term" value="F:ADP-ribose diphosphatase activity"/>
    <property type="evidence" value="ECO:0007669"/>
    <property type="project" value="InterPro"/>
</dbReference>
<evidence type="ECO:0000259" key="1">
    <source>
        <dbReference type="PROSITE" id="PS51462"/>
    </source>
</evidence>
<reference evidence="2" key="2">
    <citation type="submission" date="2018-11" db="EMBL/GenBank/DDBJ databases">
        <title>Trombidioid mite genomics.</title>
        <authorList>
            <person name="Dong X."/>
        </authorList>
    </citation>
    <scope>NUCLEOTIDE SEQUENCE</scope>
    <source>
        <strain evidence="2">UoL-WK</strain>
    </source>
</reference>
<dbReference type="Gene3D" id="3.90.79.10">
    <property type="entry name" value="Nucleoside Triphosphate Pyrophosphohydrolase"/>
    <property type="match status" value="1"/>
</dbReference>
<organism evidence="2 5">
    <name type="scientific">Dinothrombium tinctorium</name>
    <dbReference type="NCBI Taxonomy" id="1965070"/>
    <lineage>
        <taxon>Eukaryota</taxon>
        <taxon>Metazoa</taxon>
        <taxon>Ecdysozoa</taxon>
        <taxon>Arthropoda</taxon>
        <taxon>Chelicerata</taxon>
        <taxon>Arachnida</taxon>
        <taxon>Acari</taxon>
        <taxon>Acariformes</taxon>
        <taxon>Trombidiformes</taxon>
        <taxon>Prostigmata</taxon>
        <taxon>Anystina</taxon>
        <taxon>Parasitengona</taxon>
        <taxon>Trombidioidea</taxon>
        <taxon>Trombidiidae</taxon>
        <taxon>Dinothrombium</taxon>
    </lineage>
</organism>
<evidence type="ECO:0000313" key="2">
    <source>
        <dbReference type="EMBL" id="RWS14515.1"/>
    </source>
</evidence>
<evidence type="ECO:0000313" key="4">
    <source>
        <dbReference type="EMBL" id="RWS17534.1"/>
    </source>
</evidence>
<dbReference type="SUPFAM" id="SSF55811">
    <property type="entry name" value="Nudix"/>
    <property type="match status" value="1"/>
</dbReference>
<dbReference type="EMBL" id="NCKU01000700">
    <property type="protein sequence ID" value="RWS14515.1"/>
    <property type="molecule type" value="Genomic_DNA"/>
</dbReference>
<reference evidence="2 5" key="1">
    <citation type="journal article" date="2018" name="Gigascience">
        <title>Genomes of trombidid mites reveal novel predicted allergens and laterally-transferred genes associated with secondary metabolism.</title>
        <authorList>
            <person name="Dong X."/>
            <person name="Chaisiri K."/>
            <person name="Xia D."/>
            <person name="Armstrong S.D."/>
            <person name="Fang Y."/>
            <person name="Donnelly M.J."/>
            <person name="Kadowaki T."/>
            <person name="McGarry J.W."/>
            <person name="Darby A.C."/>
            <person name="Makepeace B.L."/>
        </authorList>
    </citation>
    <scope>NUCLEOTIDE SEQUENCE [LARGE SCALE GENOMIC DNA]</scope>
    <source>
        <strain evidence="2">UoL-WK</strain>
    </source>
</reference>
<dbReference type="Pfam" id="PF00293">
    <property type="entry name" value="NUDIX"/>
    <property type="match status" value="1"/>
</dbReference>
<dbReference type="EMBL" id="NCKU01000062">
    <property type="protein sequence ID" value="RWS17534.1"/>
    <property type="molecule type" value="Genomic_DNA"/>
</dbReference>
<evidence type="ECO:0000313" key="3">
    <source>
        <dbReference type="EMBL" id="RWS14519.1"/>
    </source>
</evidence>
<dbReference type="Pfam" id="PF25969">
    <property type="entry name" value="NUDT9_N"/>
    <property type="match status" value="1"/>
</dbReference>
<dbReference type="InterPro" id="IPR000086">
    <property type="entry name" value="NUDIX_hydrolase_dom"/>
</dbReference>
<dbReference type="InterPro" id="IPR039989">
    <property type="entry name" value="NUDT9"/>
</dbReference>
<feature type="domain" description="Nudix hydrolase" evidence="1">
    <location>
        <begin position="117"/>
        <end position="273"/>
    </location>
</feature>
<protein>
    <submittedName>
        <fullName evidence="2">ADP-ribose pyrophosphatase-like protein</fullName>
    </submittedName>
</protein>
<sequence length="278" mass="31745">MAKMQQLYHVFGKQHIYRSFVPSHLKNWSVEFSDYKPTNFSLDFAGKPWADPEIGAVCFNPKWNAVDGNVDRRSHEGIYQVVNGYPLNPSGRTGICGRGKLGKWGPNHAGDSVVTRWKRNDNGEKLFDKETNRPILQFVTIQRKDTHEWAIPGGMVDVGENVAATVRREFLEEALSSLHLPKSELEAVQKKINSFFDSSGVEIYRGIVDDPRNTDNAWMETVVYNFHDETGNIVKEFKFKAGDDAIGVKWLDISSKMHLYANHKSFIEKIVNRLKANW</sequence>
<dbReference type="STRING" id="1965070.A0A3S3PQL0"/>
<dbReference type="EMBL" id="NCKU01000699">
    <property type="protein sequence ID" value="RWS14519.1"/>
    <property type="molecule type" value="Genomic_DNA"/>
</dbReference>
<dbReference type="Proteomes" id="UP000285301">
    <property type="component" value="Unassembled WGS sequence"/>
</dbReference>
<dbReference type="PANTHER" id="PTHR13030:SF8">
    <property type="entry name" value="ADP-RIBOSE PYROPHOSPHATASE, MITOCHONDRIAL"/>
    <property type="match status" value="1"/>
</dbReference>